<evidence type="ECO:0000256" key="9">
    <source>
        <dbReference type="ARBA" id="ARBA00030786"/>
    </source>
</evidence>
<dbReference type="Proteomes" id="UP000597762">
    <property type="component" value="Unassembled WGS sequence"/>
</dbReference>
<proteinExistence type="inferred from homology"/>
<dbReference type="EMBL" id="CAHIKZ030000112">
    <property type="protein sequence ID" value="CAE1153088.1"/>
    <property type="molecule type" value="Genomic_DNA"/>
</dbReference>
<evidence type="ECO:0000256" key="2">
    <source>
        <dbReference type="ARBA" id="ARBA00004324"/>
    </source>
</evidence>
<dbReference type="AlphaFoldDB" id="A0A812AQM3"/>
<accession>A0A812AQM3</accession>
<evidence type="ECO:0000256" key="10">
    <source>
        <dbReference type="SAM" id="MobiDB-lite"/>
    </source>
</evidence>
<keyword evidence="12" id="KW-1185">Reference proteome</keyword>
<dbReference type="GO" id="GO:0030426">
    <property type="term" value="C:growth cone"/>
    <property type="evidence" value="ECO:0007669"/>
    <property type="project" value="UniProtKB-SubCell"/>
</dbReference>
<keyword evidence="7" id="KW-0966">Cell projection</keyword>
<comment type="subcellular location">
    <subcellularLocation>
        <location evidence="1">Cell projection</location>
        <location evidence="1">Dendrite</location>
    </subcellularLocation>
    <subcellularLocation>
        <location evidence="3">Cell projection</location>
        <location evidence="3">Growth cone</location>
    </subcellularLocation>
    <subcellularLocation>
        <location evidence="2">Nucleus speckle</location>
    </subcellularLocation>
</comment>
<dbReference type="PANTHER" id="PTHR13651:SF0">
    <property type="entry name" value="PROTEIN ABITRAM"/>
    <property type="match status" value="1"/>
</dbReference>
<sequence>MASSLLAAKEDEGKNDEKNNANQTRRSVVERYYTCRYCIDVFKQKGEDQCILIHSNRVCIVTVAQSHSLFTQNHKVKNISFQVSQDINRMNNKVSGKSKRGAQWLGVNAPLCKVTSDGGKIFTLVSCVKGQLIEVNEALIENPNLILEKPQTEGYIAIVLPRLDEPALGTHNLLTEEQYQEKLKERQSETQNI</sequence>
<comment type="similarity">
    <text evidence="4">Belongs to the ABITRAM family.</text>
</comment>
<comment type="caution">
    <text evidence="11">The sequence shown here is derived from an EMBL/GenBank/DDBJ whole genome shotgun (WGS) entry which is preliminary data.</text>
</comment>
<evidence type="ECO:0000256" key="1">
    <source>
        <dbReference type="ARBA" id="ARBA00004279"/>
    </source>
</evidence>
<reference evidence="11" key="1">
    <citation type="submission" date="2021-01" db="EMBL/GenBank/DDBJ databases">
        <authorList>
            <person name="Li R."/>
            <person name="Bekaert M."/>
        </authorList>
    </citation>
    <scope>NUCLEOTIDE SEQUENCE</scope>
    <source>
        <strain evidence="11">Farmed</strain>
    </source>
</reference>
<feature type="region of interest" description="Disordered" evidence="10">
    <location>
        <begin position="1"/>
        <end position="22"/>
    </location>
</feature>
<dbReference type="SUPFAM" id="SSF51230">
    <property type="entry name" value="Single hybrid motif"/>
    <property type="match status" value="1"/>
</dbReference>
<evidence type="ECO:0000256" key="5">
    <source>
        <dbReference type="ARBA" id="ARBA00019325"/>
    </source>
</evidence>
<dbReference type="GO" id="GO:0016607">
    <property type="term" value="C:nuclear speck"/>
    <property type="evidence" value="ECO:0007669"/>
    <property type="project" value="UniProtKB-SubCell"/>
</dbReference>
<organism evidence="11 12">
    <name type="scientific">Acanthosepion pharaonis</name>
    <name type="common">Pharaoh cuttlefish</name>
    <name type="synonym">Sepia pharaonis</name>
    <dbReference type="NCBI Taxonomy" id="158019"/>
    <lineage>
        <taxon>Eukaryota</taxon>
        <taxon>Metazoa</taxon>
        <taxon>Spiralia</taxon>
        <taxon>Lophotrochozoa</taxon>
        <taxon>Mollusca</taxon>
        <taxon>Cephalopoda</taxon>
        <taxon>Coleoidea</taxon>
        <taxon>Decapodiformes</taxon>
        <taxon>Sepiida</taxon>
        <taxon>Sepiina</taxon>
        <taxon>Sepiidae</taxon>
        <taxon>Acanthosepion</taxon>
    </lineage>
</organism>
<dbReference type="Pfam" id="PF01597">
    <property type="entry name" value="GCV_H"/>
    <property type="match status" value="1"/>
</dbReference>
<gene>
    <name evidence="11" type="ORF">SPHA_3687</name>
</gene>
<evidence type="ECO:0000256" key="4">
    <source>
        <dbReference type="ARBA" id="ARBA00010764"/>
    </source>
</evidence>
<dbReference type="OrthoDB" id="48130at2759"/>
<dbReference type="FunFam" id="2.40.50.100:FF:000048">
    <property type="entry name" value="Protein Abitram"/>
    <property type="match status" value="1"/>
</dbReference>
<dbReference type="Gene3D" id="2.40.50.100">
    <property type="match status" value="1"/>
</dbReference>
<dbReference type="GO" id="GO:0030425">
    <property type="term" value="C:dendrite"/>
    <property type="evidence" value="ECO:0007669"/>
    <property type="project" value="UniProtKB-SubCell"/>
</dbReference>
<evidence type="ECO:0000313" key="11">
    <source>
        <dbReference type="EMBL" id="CAE1153088.1"/>
    </source>
</evidence>
<protein>
    <recommendedName>
        <fullName evidence="5">Protein Abitram</fullName>
    </recommendedName>
    <alternativeName>
        <fullName evidence="8">Actin-binding transcription modulator</fullName>
    </alternativeName>
    <alternativeName>
        <fullName evidence="9">Protein Simiate</fullName>
    </alternativeName>
</protein>
<evidence type="ECO:0000256" key="6">
    <source>
        <dbReference type="ARBA" id="ARBA00023242"/>
    </source>
</evidence>
<dbReference type="PANTHER" id="PTHR13651">
    <property type="entry name" value="PROTEIN ABITRAM"/>
    <property type="match status" value="1"/>
</dbReference>
<dbReference type="InterPro" id="IPR039169">
    <property type="entry name" value="Abitram"/>
</dbReference>
<keyword evidence="6" id="KW-0539">Nucleus</keyword>
<evidence type="ECO:0000256" key="3">
    <source>
        <dbReference type="ARBA" id="ARBA00004624"/>
    </source>
</evidence>
<feature type="compositionally biased region" description="Basic and acidic residues" evidence="10">
    <location>
        <begin position="8"/>
        <end position="19"/>
    </location>
</feature>
<evidence type="ECO:0000256" key="7">
    <source>
        <dbReference type="ARBA" id="ARBA00023273"/>
    </source>
</evidence>
<dbReference type="InterPro" id="IPR033753">
    <property type="entry name" value="GCV_H/Fam206"/>
</dbReference>
<evidence type="ECO:0000313" key="12">
    <source>
        <dbReference type="Proteomes" id="UP000597762"/>
    </source>
</evidence>
<evidence type="ECO:0000256" key="8">
    <source>
        <dbReference type="ARBA" id="ARBA00030463"/>
    </source>
</evidence>
<name>A0A812AQM3_ACAPH</name>
<dbReference type="InterPro" id="IPR011053">
    <property type="entry name" value="Single_hybrid_motif"/>
</dbReference>